<gene>
    <name evidence="1" type="ORF">A5893_10730</name>
</gene>
<sequence>MKNMNTLKSFGKYTMSQTHFGWSVEKLRLEFKNRYLSYTTYGLKVGLEADVSHLSLFYKVDQDFIIPILNNPFKDIDSSNRSLRSIAFETRRAAKEFENLLSHEYPNKFIFKFNELFPKS</sequence>
<keyword evidence="2" id="KW-1185">Reference proteome</keyword>
<evidence type="ECO:0000313" key="2">
    <source>
        <dbReference type="Proteomes" id="UP000078459"/>
    </source>
</evidence>
<comment type="caution">
    <text evidence="1">The sequence shown here is derived from an EMBL/GenBank/DDBJ whole genome shotgun (WGS) entry which is preliminary data.</text>
</comment>
<proteinExistence type="predicted"/>
<dbReference type="EMBL" id="LWHJ01000028">
    <property type="protein sequence ID" value="OAQ39132.1"/>
    <property type="molecule type" value="Genomic_DNA"/>
</dbReference>
<organism evidence="1 2">
    <name type="scientific">Pedobacter psychrophilus</name>
    <dbReference type="NCBI Taxonomy" id="1826909"/>
    <lineage>
        <taxon>Bacteria</taxon>
        <taxon>Pseudomonadati</taxon>
        <taxon>Bacteroidota</taxon>
        <taxon>Sphingobacteriia</taxon>
        <taxon>Sphingobacteriales</taxon>
        <taxon>Sphingobacteriaceae</taxon>
        <taxon>Pedobacter</taxon>
    </lineage>
</organism>
<dbReference type="AlphaFoldDB" id="A0A179DE91"/>
<reference evidence="1 2" key="2">
    <citation type="submission" date="2016-06" db="EMBL/GenBank/DDBJ databases">
        <title>Pedobacter psychrophilus sp. nov., isolated from Antarctic fragmentary rock.</title>
        <authorList>
            <person name="Svec P."/>
        </authorList>
    </citation>
    <scope>NUCLEOTIDE SEQUENCE [LARGE SCALE GENOMIC DNA]</scope>
    <source>
        <strain evidence="1 2">CCM 8644</strain>
    </source>
</reference>
<protein>
    <submittedName>
        <fullName evidence="1">Uncharacterized protein</fullName>
    </submittedName>
</protein>
<evidence type="ECO:0000313" key="1">
    <source>
        <dbReference type="EMBL" id="OAQ39132.1"/>
    </source>
</evidence>
<name>A0A179DE91_9SPHI</name>
<reference evidence="1 2" key="1">
    <citation type="submission" date="2016-04" db="EMBL/GenBank/DDBJ databases">
        <authorList>
            <person name="Evans L.H."/>
            <person name="Alamgir A."/>
            <person name="Owens N."/>
            <person name="Weber N.D."/>
            <person name="Virtaneva K."/>
            <person name="Barbian K."/>
            <person name="Babar A."/>
            <person name="Rosenke K."/>
        </authorList>
    </citation>
    <scope>NUCLEOTIDE SEQUENCE [LARGE SCALE GENOMIC DNA]</scope>
    <source>
        <strain evidence="1 2">CCM 8644</strain>
    </source>
</reference>
<accession>A0A179DE91</accession>
<dbReference type="Proteomes" id="UP000078459">
    <property type="component" value="Unassembled WGS sequence"/>
</dbReference>